<gene>
    <name evidence="1" type="ORF">Anapl_02027</name>
</gene>
<dbReference type="AlphaFoldDB" id="R0KAY4"/>
<reference evidence="2" key="1">
    <citation type="journal article" date="2013" name="Nat. Genet.">
        <title>The duck genome and transcriptome provide insight into an avian influenza virus reservoir species.</title>
        <authorList>
            <person name="Huang Y."/>
            <person name="Li Y."/>
            <person name="Burt D.W."/>
            <person name="Chen H."/>
            <person name="Zhang Y."/>
            <person name="Qian W."/>
            <person name="Kim H."/>
            <person name="Gan S."/>
            <person name="Zhao Y."/>
            <person name="Li J."/>
            <person name="Yi K."/>
            <person name="Feng H."/>
            <person name="Zhu P."/>
            <person name="Li B."/>
            <person name="Liu Q."/>
            <person name="Fairley S."/>
            <person name="Magor K.E."/>
            <person name="Du Z."/>
            <person name="Hu X."/>
            <person name="Goodman L."/>
            <person name="Tafer H."/>
            <person name="Vignal A."/>
            <person name="Lee T."/>
            <person name="Kim K.W."/>
            <person name="Sheng Z."/>
            <person name="An Y."/>
            <person name="Searle S."/>
            <person name="Herrero J."/>
            <person name="Groenen M.A."/>
            <person name="Crooijmans R.P."/>
            <person name="Faraut T."/>
            <person name="Cai Q."/>
            <person name="Webster R.G."/>
            <person name="Aldridge J.R."/>
            <person name="Warren W.C."/>
            <person name="Bartschat S."/>
            <person name="Kehr S."/>
            <person name="Marz M."/>
            <person name="Stadler P.F."/>
            <person name="Smith J."/>
            <person name="Kraus R.H."/>
            <person name="Zhao Y."/>
            <person name="Ren L."/>
            <person name="Fei J."/>
            <person name="Morisson M."/>
            <person name="Kaiser P."/>
            <person name="Griffin D.K."/>
            <person name="Rao M."/>
            <person name="Pitel F."/>
            <person name="Wang J."/>
            <person name="Li N."/>
        </authorList>
    </citation>
    <scope>NUCLEOTIDE SEQUENCE [LARGE SCALE GENOMIC DNA]</scope>
</reference>
<organism evidence="1 2">
    <name type="scientific">Anas platyrhynchos</name>
    <name type="common">Mallard</name>
    <name type="synonym">Anas boschas</name>
    <dbReference type="NCBI Taxonomy" id="8839"/>
    <lineage>
        <taxon>Eukaryota</taxon>
        <taxon>Metazoa</taxon>
        <taxon>Chordata</taxon>
        <taxon>Craniata</taxon>
        <taxon>Vertebrata</taxon>
        <taxon>Euteleostomi</taxon>
        <taxon>Archelosauria</taxon>
        <taxon>Archosauria</taxon>
        <taxon>Dinosauria</taxon>
        <taxon>Saurischia</taxon>
        <taxon>Theropoda</taxon>
        <taxon>Coelurosauria</taxon>
        <taxon>Aves</taxon>
        <taxon>Neognathae</taxon>
        <taxon>Galloanserae</taxon>
        <taxon>Anseriformes</taxon>
        <taxon>Anatidae</taxon>
        <taxon>Anatinae</taxon>
        <taxon>Anas</taxon>
    </lineage>
</organism>
<keyword evidence="2" id="KW-1185">Reference proteome</keyword>
<name>R0KAY4_ANAPL</name>
<dbReference type="EMBL" id="KB742523">
    <property type="protein sequence ID" value="EOB07481.1"/>
    <property type="molecule type" value="Genomic_DNA"/>
</dbReference>
<proteinExistence type="predicted"/>
<sequence>MENKNVVGPAGGNYGLRIQADKNVKKLTVKYANKIPVNKKKTQAHTTTLYIVAFERKDGKKGGGVQKETQEGGKKFKALVFRTQRTPAAGSRLLPISLCRNVGIDSLVSLGYDLFSLRCWRPILEHPFSPRRDTLALEDKKHSSTLFYALFLCPTLVKCEHIQCNDSKVSSESSVGSLALGLQDLAGSLWFSRDFPHEHVLLVHLCNTGRGAFLYITQCLKNNCINSEVLQRKTQDEEMKRSEVTDFILEVTVGLLGVEVESEEHTLPFVIHILSNKQKTSAITHAAESEILLKTADK</sequence>
<protein>
    <submittedName>
        <fullName evidence="1">Uncharacterized protein</fullName>
    </submittedName>
</protein>
<evidence type="ECO:0000313" key="1">
    <source>
        <dbReference type="EMBL" id="EOB07481.1"/>
    </source>
</evidence>
<dbReference type="Proteomes" id="UP000296049">
    <property type="component" value="Unassembled WGS sequence"/>
</dbReference>
<evidence type="ECO:0000313" key="2">
    <source>
        <dbReference type="Proteomes" id="UP000296049"/>
    </source>
</evidence>
<accession>R0KAY4</accession>